<keyword evidence="5" id="KW-0418">Kinase</keyword>
<dbReference type="CDD" id="cd00082">
    <property type="entry name" value="HisKA"/>
    <property type="match status" value="1"/>
</dbReference>
<evidence type="ECO:0000256" key="3">
    <source>
        <dbReference type="ARBA" id="ARBA00022553"/>
    </source>
</evidence>
<evidence type="ECO:0000313" key="8">
    <source>
        <dbReference type="Proteomes" id="UP001250656"/>
    </source>
</evidence>
<dbReference type="PROSITE" id="PS50109">
    <property type="entry name" value="HIS_KIN"/>
    <property type="match status" value="1"/>
</dbReference>
<keyword evidence="3" id="KW-0597">Phosphoprotein</keyword>
<proteinExistence type="predicted"/>
<evidence type="ECO:0000256" key="5">
    <source>
        <dbReference type="ARBA" id="ARBA00022777"/>
    </source>
</evidence>
<dbReference type="EC" id="2.7.13.3" evidence="2"/>
<comment type="catalytic activity">
    <reaction evidence="1">
        <text>ATP + protein L-histidine = ADP + protein N-phospho-L-histidine.</text>
        <dbReference type="EC" id="2.7.13.3"/>
    </reaction>
</comment>
<evidence type="ECO:0000256" key="2">
    <source>
        <dbReference type="ARBA" id="ARBA00012438"/>
    </source>
</evidence>
<evidence type="ECO:0000256" key="1">
    <source>
        <dbReference type="ARBA" id="ARBA00000085"/>
    </source>
</evidence>
<sequence>MVKLNMNLEEYAYMASHDLQEPVRKIRTFNSMLMDKIQDTGAVEKYGQKIERSAARMTDLIRDILDYSHLKNGQSIAETIDLDDVLEELKSDLELMIEEKDVRITAGKLGKLYGVRIQIFQLFANLVRNSIKFSVNRPEVGIDAVILRGADIETDQRIDPQMDYKRLRFSDNGIGFDVDRSNIIFKPFKRLHSKNEYSGTGIGLAICKRIVDLHGGYIEVKSETGEGTEFLLYFPVSRE</sequence>
<keyword evidence="8" id="KW-1185">Reference proteome</keyword>
<dbReference type="InterPro" id="IPR036097">
    <property type="entry name" value="HisK_dim/P_sf"/>
</dbReference>
<protein>
    <recommendedName>
        <fullName evidence="2">histidine kinase</fullName>
        <ecNumber evidence="2">2.7.13.3</ecNumber>
    </recommendedName>
</protein>
<evidence type="ECO:0000259" key="6">
    <source>
        <dbReference type="PROSITE" id="PS50109"/>
    </source>
</evidence>
<dbReference type="InterPro" id="IPR036890">
    <property type="entry name" value="HATPase_C_sf"/>
</dbReference>
<dbReference type="InterPro" id="IPR003594">
    <property type="entry name" value="HATPase_dom"/>
</dbReference>
<dbReference type="InterPro" id="IPR005467">
    <property type="entry name" value="His_kinase_dom"/>
</dbReference>
<keyword evidence="7" id="KW-0067">ATP-binding</keyword>
<dbReference type="SMART" id="SM00387">
    <property type="entry name" value="HATPase_c"/>
    <property type="match status" value="1"/>
</dbReference>
<evidence type="ECO:0000256" key="4">
    <source>
        <dbReference type="ARBA" id="ARBA00022679"/>
    </source>
</evidence>
<dbReference type="Gene3D" id="1.10.287.130">
    <property type="match status" value="1"/>
</dbReference>
<dbReference type="RefSeq" id="WP_314012805.1">
    <property type="nucleotide sequence ID" value="NZ_JAVTTP010000001.1"/>
</dbReference>
<dbReference type="PANTHER" id="PTHR43304:SF1">
    <property type="entry name" value="PAC DOMAIN-CONTAINING PROTEIN"/>
    <property type="match status" value="1"/>
</dbReference>
<dbReference type="SMART" id="SM00388">
    <property type="entry name" value="HisKA"/>
    <property type="match status" value="1"/>
</dbReference>
<dbReference type="PANTHER" id="PTHR43304">
    <property type="entry name" value="PHYTOCHROME-LIKE PROTEIN CPH1"/>
    <property type="match status" value="1"/>
</dbReference>
<dbReference type="PRINTS" id="PR00344">
    <property type="entry name" value="BCTRLSENSOR"/>
</dbReference>
<dbReference type="SUPFAM" id="SSF47384">
    <property type="entry name" value="Homodimeric domain of signal transducing histidine kinase"/>
    <property type="match status" value="1"/>
</dbReference>
<comment type="caution">
    <text evidence="7">The sequence shown here is derived from an EMBL/GenBank/DDBJ whole genome shotgun (WGS) entry which is preliminary data.</text>
</comment>
<organism evidence="7 8">
    <name type="scientific">Pricia mediterranea</name>
    <dbReference type="NCBI Taxonomy" id="3076079"/>
    <lineage>
        <taxon>Bacteria</taxon>
        <taxon>Pseudomonadati</taxon>
        <taxon>Bacteroidota</taxon>
        <taxon>Flavobacteriia</taxon>
        <taxon>Flavobacteriales</taxon>
        <taxon>Flavobacteriaceae</taxon>
        <taxon>Pricia</taxon>
    </lineage>
</organism>
<dbReference type="Proteomes" id="UP001250656">
    <property type="component" value="Unassembled WGS sequence"/>
</dbReference>
<dbReference type="InterPro" id="IPR003661">
    <property type="entry name" value="HisK_dim/P_dom"/>
</dbReference>
<dbReference type="Gene3D" id="3.30.565.10">
    <property type="entry name" value="Histidine kinase-like ATPase, C-terminal domain"/>
    <property type="match status" value="1"/>
</dbReference>
<accession>A0ABU3L2U2</accession>
<dbReference type="InterPro" id="IPR052162">
    <property type="entry name" value="Sensor_kinase/Photoreceptor"/>
</dbReference>
<keyword evidence="7" id="KW-0547">Nucleotide-binding</keyword>
<dbReference type="Pfam" id="PF02518">
    <property type="entry name" value="HATPase_c"/>
    <property type="match status" value="1"/>
</dbReference>
<dbReference type="GO" id="GO:0005524">
    <property type="term" value="F:ATP binding"/>
    <property type="evidence" value="ECO:0007669"/>
    <property type="project" value="UniProtKB-KW"/>
</dbReference>
<name>A0ABU3L2U2_9FLAO</name>
<feature type="domain" description="Histidine kinase" evidence="6">
    <location>
        <begin position="14"/>
        <end position="238"/>
    </location>
</feature>
<gene>
    <name evidence="7" type="ORF">RQM65_03590</name>
</gene>
<dbReference type="SUPFAM" id="SSF55874">
    <property type="entry name" value="ATPase domain of HSP90 chaperone/DNA topoisomerase II/histidine kinase"/>
    <property type="match status" value="1"/>
</dbReference>
<dbReference type="Pfam" id="PF00512">
    <property type="entry name" value="HisKA"/>
    <property type="match status" value="1"/>
</dbReference>
<dbReference type="InterPro" id="IPR004358">
    <property type="entry name" value="Sig_transdc_His_kin-like_C"/>
</dbReference>
<evidence type="ECO:0000313" key="7">
    <source>
        <dbReference type="EMBL" id="MDT7827747.1"/>
    </source>
</evidence>
<keyword evidence="4" id="KW-0808">Transferase</keyword>
<reference evidence="7 8" key="1">
    <citation type="submission" date="2023-09" db="EMBL/GenBank/DDBJ databases">
        <title>Novel taxa isolated from Blanes Bay.</title>
        <authorList>
            <person name="Rey-Velasco X."/>
            <person name="Lucena T."/>
        </authorList>
    </citation>
    <scope>NUCLEOTIDE SEQUENCE [LARGE SCALE GENOMIC DNA]</scope>
    <source>
        <strain evidence="7 8">S334</strain>
    </source>
</reference>
<dbReference type="EMBL" id="JAVTTP010000001">
    <property type="protein sequence ID" value="MDT7827747.1"/>
    <property type="molecule type" value="Genomic_DNA"/>
</dbReference>